<dbReference type="EMBL" id="CACVAS010000170">
    <property type="protein sequence ID" value="CAA6828563.1"/>
    <property type="molecule type" value="Genomic_DNA"/>
</dbReference>
<dbReference type="AlphaFoldDB" id="A0A6S6ULE6"/>
<name>A0A6S6ULE6_9BACT</name>
<sequence length="106" mass="12722">MLYKVKAKFHKDLLLEFFTKLNDGTIERQKPDGLEMIASMKEAKVTAENTIEWYEQCFCETPLKHERETVFDTYLYDFQTILVDEISEDIEGESFWDYMQRYLNNA</sequence>
<gene>
    <name evidence="1" type="ORF">HELGO_WM2041</name>
</gene>
<proteinExistence type="predicted"/>
<organism evidence="1">
    <name type="scientific">uncultured Sulfurovum sp</name>
    <dbReference type="NCBI Taxonomy" id="269237"/>
    <lineage>
        <taxon>Bacteria</taxon>
        <taxon>Pseudomonadati</taxon>
        <taxon>Campylobacterota</taxon>
        <taxon>Epsilonproteobacteria</taxon>
        <taxon>Campylobacterales</taxon>
        <taxon>Sulfurovaceae</taxon>
        <taxon>Sulfurovum</taxon>
        <taxon>environmental samples</taxon>
    </lineage>
</organism>
<reference evidence="1" key="1">
    <citation type="submission" date="2020-01" db="EMBL/GenBank/DDBJ databases">
        <authorList>
            <person name="Meier V. D."/>
            <person name="Meier V D."/>
        </authorList>
    </citation>
    <scope>NUCLEOTIDE SEQUENCE</scope>
    <source>
        <strain evidence="1">HLG_WM_MAG_01</strain>
    </source>
</reference>
<evidence type="ECO:0000313" key="1">
    <source>
        <dbReference type="EMBL" id="CAA6828563.1"/>
    </source>
</evidence>
<accession>A0A6S6ULE6</accession>
<protein>
    <submittedName>
        <fullName evidence="1">Uncharacterized protein</fullName>
    </submittedName>
</protein>